<accession>A0ABM9IAN1</accession>
<dbReference type="InterPro" id="IPR051541">
    <property type="entry name" value="PTS_SugarTrans_NitroReg"/>
</dbReference>
<dbReference type="Pfam" id="PF00359">
    <property type="entry name" value="PTS_EIIA_2"/>
    <property type="match status" value="1"/>
</dbReference>
<reference evidence="2" key="1">
    <citation type="submission" date="2023-03" db="EMBL/GenBank/DDBJ databases">
        <authorList>
            <person name="Cremers G."/>
            <person name="Picone N."/>
        </authorList>
    </citation>
    <scope>NUCLEOTIDE SEQUENCE</scope>
    <source>
        <strain evidence="2">Sample_alias</strain>
    </source>
</reference>
<dbReference type="InterPro" id="IPR016152">
    <property type="entry name" value="PTrfase/Anion_transptr"/>
</dbReference>
<gene>
    <name evidence="2" type="primary">ptsN</name>
    <name evidence="2" type="ORF">MFUM_0308</name>
</gene>
<evidence type="ECO:0000313" key="3">
    <source>
        <dbReference type="Proteomes" id="UP001161497"/>
    </source>
</evidence>
<dbReference type="EMBL" id="OX458932">
    <property type="protein sequence ID" value="CAI9084703.1"/>
    <property type="molecule type" value="Genomic_DNA"/>
</dbReference>
<dbReference type="Proteomes" id="UP001161497">
    <property type="component" value="Chromosome"/>
</dbReference>
<proteinExistence type="predicted"/>
<organism evidence="2 3">
    <name type="scientific">Candidatus Methylacidiphilum fumarolicum</name>
    <dbReference type="NCBI Taxonomy" id="591154"/>
    <lineage>
        <taxon>Bacteria</taxon>
        <taxon>Pseudomonadati</taxon>
        <taxon>Verrucomicrobiota</taxon>
        <taxon>Methylacidiphilae</taxon>
        <taxon>Methylacidiphilales</taxon>
        <taxon>Methylacidiphilaceae</taxon>
        <taxon>Methylacidiphilum (ex Ratnadevi et al. 2023)</taxon>
    </lineage>
</organism>
<sequence length="151" mass="16777">MNLSDVLTQDRVLVNLAARDKFEAITKVAKILEHSPMLESFDTFLEAVLEAEKLGMTWFEQEVAFPHIRSQVVKELVIAAGFFPSGVIFREAAPLVQLIFVIGAPKKLNTNDIIVVGSLARIVATNRKKLLKAKSAEEFVSLIATLEKQLQ</sequence>
<feature type="domain" description="PTS EIIA type-2" evidence="1">
    <location>
        <begin position="5"/>
        <end position="146"/>
    </location>
</feature>
<dbReference type="InterPro" id="IPR002178">
    <property type="entry name" value="PTS_EIIA_type-2_dom"/>
</dbReference>
<name>A0ABM9IAN1_9BACT</name>
<dbReference type="PROSITE" id="PS51094">
    <property type="entry name" value="PTS_EIIA_TYPE_2"/>
    <property type="match status" value="1"/>
</dbReference>
<dbReference type="Gene3D" id="3.40.930.10">
    <property type="entry name" value="Mannitol-specific EII, Chain A"/>
    <property type="match status" value="1"/>
</dbReference>
<dbReference type="RefSeq" id="WP_009060491.1">
    <property type="nucleotide sequence ID" value="NZ_JAHXRZ010000003.1"/>
</dbReference>
<dbReference type="PANTHER" id="PTHR47738">
    <property type="entry name" value="PTS SYSTEM FRUCTOSE-LIKE EIIA COMPONENT-RELATED"/>
    <property type="match status" value="1"/>
</dbReference>
<keyword evidence="3" id="KW-1185">Reference proteome</keyword>
<evidence type="ECO:0000313" key="2">
    <source>
        <dbReference type="EMBL" id="CAI9084703.1"/>
    </source>
</evidence>
<dbReference type="SUPFAM" id="SSF55804">
    <property type="entry name" value="Phoshotransferase/anion transport protein"/>
    <property type="match status" value="1"/>
</dbReference>
<evidence type="ECO:0000259" key="1">
    <source>
        <dbReference type="PROSITE" id="PS51094"/>
    </source>
</evidence>
<protein>
    <submittedName>
        <fullName evidence="2">Phosphotransferase system mannitol/fructose-specific IIA domain (Ntr-type)</fullName>
    </submittedName>
</protein>